<gene>
    <name evidence="2" type="ORF">H4K34_08540</name>
</gene>
<dbReference type="RefSeq" id="WP_210760404.1">
    <property type="nucleotide sequence ID" value="NZ_CP060139.1"/>
</dbReference>
<reference evidence="2 3" key="1">
    <citation type="submission" date="2020-08" db="EMBL/GenBank/DDBJ databases">
        <title>Croceimicrobium hydrocarbonivorans gen. nov., sp. nov., a novel marine bacterium isolated from a bacterial consortium that degrades polyethylene terephthalate.</title>
        <authorList>
            <person name="Liu R."/>
        </authorList>
    </citation>
    <scope>NUCLEOTIDE SEQUENCE [LARGE SCALE GENOMIC DNA]</scope>
    <source>
        <strain evidence="2 3">A20-9</strain>
    </source>
</reference>
<proteinExistence type="predicted"/>
<evidence type="ECO:0000259" key="1">
    <source>
        <dbReference type="Pfam" id="PF03959"/>
    </source>
</evidence>
<dbReference type="InterPro" id="IPR029058">
    <property type="entry name" value="AB_hydrolase_fold"/>
</dbReference>
<dbReference type="InterPro" id="IPR005645">
    <property type="entry name" value="FSH-like_dom"/>
</dbReference>
<feature type="domain" description="Serine hydrolase" evidence="1">
    <location>
        <begin position="31"/>
        <end position="203"/>
    </location>
</feature>
<evidence type="ECO:0000313" key="2">
    <source>
        <dbReference type="EMBL" id="QNR25879.1"/>
    </source>
</evidence>
<evidence type="ECO:0000313" key="3">
    <source>
        <dbReference type="Proteomes" id="UP000516305"/>
    </source>
</evidence>
<dbReference type="Proteomes" id="UP000516305">
    <property type="component" value="Chromosome"/>
</dbReference>
<organism evidence="2 3">
    <name type="scientific">Croceimicrobium hydrocarbonivorans</name>
    <dbReference type="NCBI Taxonomy" id="2761580"/>
    <lineage>
        <taxon>Bacteria</taxon>
        <taxon>Pseudomonadati</taxon>
        <taxon>Bacteroidota</taxon>
        <taxon>Flavobacteriia</taxon>
        <taxon>Flavobacteriales</taxon>
        <taxon>Owenweeksiaceae</taxon>
        <taxon>Croceimicrobium</taxon>
    </lineage>
</organism>
<dbReference type="Pfam" id="PF03959">
    <property type="entry name" value="FSH1"/>
    <property type="match status" value="1"/>
</dbReference>
<accession>A0A7H0VJI1</accession>
<dbReference type="Gene3D" id="3.40.50.1820">
    <property type="entry name" value="alpha/beta hydrolase"/>
    <property type="match status" value="1"/>
</dbReference>
<dbReference type="SUPFAM" id="SSF53474">
    <property type="entry name" value="alpha/beta-Hydrolases"/>
    <property type="match status" value="1"/>
</dbReference>
<dbReference type="AlphaFoldDB" id="A0A7H0VJI1"/>
<keyword evidence="3" id="KW-1185">Reference proteome</keyword>
<protein>
    <submittedName>
        <fullName evidence="2">Phospholipase</fullName>
    </submittedName>
</protein>
<dbReference type="EMBL" id="CP060139">
    <property type="protein sequence ID" value="QNR25879.1"/>
    <property type="molecule type" value="Genomic_DNA"/>
</dbReference>
<dbReference type="KEGG" id="chyd:H4K34_08540"/>
<name>A0A7H0VJI1_9FLAO</name>
<sequence>MSIRKDFKIERTARYYLSNEPSSLQPYLCFVLHGYGQHPEFFLRKFEKAQRSDILFVAPEGLHRFYLQGSSGRVGSSWMTKEDRLNDIDDYCRMLDQVAAMIMEYQRFEKVAIFGFSQGVATACRWANSTKLKFETLINWAGAFPPDLDFEAALENFRPKELHMLCGDDDEFISEERLEEHLNFLKEKGLHPDLHRFEGKHDIYNAPLKALLEEVFPTHPHP</sequence>